<dbReference type="EMBL" id="GBXM01063847">
    <property type="protein sequence ID" value="JAH44730.1"/>
    <property type="molecule type" value="Transcribed_RNA"/>
</dbReference>
<accession>A0A0E9SVS5</accession>
<organism evidence="1">
    <name type="scientific">Anguilla anguilla</name>
    <name type="common">European freshwater eel</name>
    <name type="synonym">Muraena anguilla</name>
    <dbReference type="NCBI Taxonomy" id="7936"/>
    <lineage>
        <taxon>Eukaryota</taxon>
        <taxon>Metazoa</taxon>
        <taxon>Chordata</taxon>
        <taxon>Craniata</taxon>
        <taxon>Vertebrata</taxon>
        <taxon>Euteleostomi</taxon>
        <taxon>Actinopterygii</taxon>
        <taxon>Neopterygii</taxon>
        <taxon>Teleostei</taxon>
        <taxon>Anguilliformes</taxon>
        <taxon>Anguillidae</taxon>
        <taxon>Anguilla</taxon>
    </lineage>
</organism>
<proteinExistence type="predicted"/>
<protein>
    <submittedName>
        <fullName evidence="1">Uncharacterized protein</fullName>
    </submittedName>
</protein>
<evidence type="ECO:0000313" key="1">
    <source>
        <dbReference type="EMBL" id="JAH44730.1"/>
    </source>
</evidence>
<sequence length="47" mass="5308">MHTALWQLSRIMGRAPNVNFCSGHPWQLQAVFDRGISFGISPPKQRA</sequence>
<reference evidence="1" key="2">
    <citation type="journal article" date="2015" name="Fish Shellfish Immunol.">
        <title>Early steps in the European eel (Anguilla anguilla)-Vibrio vulnificus interaction in the gills: Role of the RtxA13 toxin.</title>
        <authorList>
            <person name="Callol A."/>
            <person name="Pajuelo D."/>
            <person name="Ebbesson L."/>
            <person name="Teles M."/>
            <person name="MacKenzie S."/>
            <person name="Amaro C."/>
        </authorList>
    </citation>
    <scope>NUCLEOTIDE SEQUENCE</scope>
</reference>
<dbReference type="AlphaFoldDB" id="A0A0E9SVS5"/>
<name>A0A0E9SVS5_ANGAN</name>
<reference evidence="1" key="1">
    <citation type="submission" date="2014-11" db="EMBL/GenBank/DDBJ databases">
        <authorList>
            <person name="Amaro Gonzalez C."/>
        </authorList>
    </citation>
    <scope>NUCLEOTIDE SEQUENCE</scope>
</reference>